<sequence>MLRIWFINEPSSTIEFSTGVSSPPSVAVPPVRATTLTWCSSAKASTAAASCVLLTIATAAGTGIVYTPKMFCSLRKLSMLLCRRVCSSVMTRSAPRIWRRCSTISARLRDMVAILWLCR</sequence>
<keyword evidence="1" id="KW-0812">Transmembrane</keyword>
<dbReference type="EMBL" id="CAFBLP010000092">
    <property type="protein sequence ID" value="CAB4888901.1"/>
    <property type="molecule type" value="Genomic_DNA"/>
</dbReference>
<gene>
    <name evidence="2" type="ORF">UFOPK3376_02640</name>
</gene>
<keyword evidence="1" id="KW-1133">Transmembrane helix</keyword>
<dbReference type="AlphaFoldDB" id="A0A6J7F2C4"/>
<accession>A0A6J7F2C4</accession>
<keyword evidence="1" id="KW-0472">Membrane</keyword>
<evidence type="ECO:0000313" key="2">
    <source>
        <dbReference type="EMBL" id="CAB4888901.1"/>
    </source>
</evidence>
<name>A0A6J7F2C4_9ZZZZ</name>
<evidence type="ECO:0000256" key="1">
    <source>
        <dbReference type="SAM" id="Phobius"/>
    </source>
</evidence>
<protein>
    <submittedName>
        <fullName evidence="2">Unannotated protein</fullName>
    </submittedName>
</protein>
<organism evidence="2">
    <name type="scientific">freshwater metagenome</name>
    <dbReference type="NCBI Taxonomy" id="449393"/>
    <lineage>
        <taxon>unclassified sequences</taxon>
        <taxon>metagenomes</taxon>
        <taxon>ecological metagenomes</taxon>
    </lineage>
</organism>
<proteinExistence type="predicted"/>
<reference evidence="2" key="1">
    <citation type="submission" date="2020-05" db="EMBL/GenBank/DDBJ databases">
        <authorList>
            <person name="Chiriac C."/>
            <person name="Salcher M."/>
            <person name="Ghai R."/>
            <person name="Kavagutti S V."/>
        </authorList>
    </citation>
    <scope>NUCLEOTIDE SEQUENCE</scope>
</reference>
<feature type="transmembrane region" description="Helical" evidence="1">
    <location>
        <begin position="47"/>
        <end position="66"/>
    </location>
</feature>